<evidence type="ECO:0000256" key="6">
    <source>
        <dbReference type="ARBA" id="ARBA00022691"/>
    </source>
</evidence>
<keyword evidence="3" id="KW-0698">rRNA processing</keyword>
<dbReference type="GO" id="GO:0008168">
    <property type="term" value="F:methyltransferase activity"/>
    <property type="evidence" value="ECO:0007669"/>
    <property type="project" value="UniProtKB-KW"/>
</dbReference>
<keyword evidence="11" id="KW-1185">Reference proteome</keyword>
<evidence type="ECO:0000256" key="7">
    <source>
        <dbReference type="ARBA" id="ARBA00038091"/>
    </source>
</evidence>
<dbReference type="CDD" id="cd02440">
    <property type="entry name" value="AdoMet_MTases"/>
    <property type="match status" value="1"/>
</dbReference>
<dbReference type="GO" id="GO:0032259">
    <property type="term" value="P:methylation"/>
    <property type="evidence" value="ECO:0007669"/>
    <property type="project" value="UniProtKB-KW"/>
</dbReference>
<keyword evidence="2" id="KW-0963">Cytoplasm</keyword>
<dbReference type="GO" id="GO:0006364">
    <property type="term" value="P:rRNA processing"/>
    <property type="evidence" value="ECO:0007669"/>
    <property type="project" value="UniProtKB-KW"/>
</dbReference>
<feature type="domain" description="RlmI-like PUA" evidence="9">
    <location>
        <begin position="5"/>
        <end position="66"/>
    </location>
</feature>
<dbReference type="PROSITE" id="PS50890">
    <property type="entry name" value="PUA"/>
    <property type="match status" value="1"/>
</dbReference>
<dbReference type="InterPro" id="IPR019614">
    <property type="entry name" value="SAM-dep_methyl-trfase"/>
</dbReference>
<evidence type="ECO:0000313" key="11">
    <source>
        <dbReference type="Proteomes" id="UP001139721"/>
    </source>
</evidence>
<accession>A0A9X2D3Z7</accession>
<keyword evidence="5" id="KW-0808">Transferase</keyword>
<gene>
    <name evidence="10" type="ORF">LOX96_17250</name>
</gene>
<dbReference type="GO" id="GO:0005737">
    <property type="term" value="C:cytoplasm"/>
    <property type="evidence" value="ECO:0007669"/>
    <property type="project" value="UniProtKB-SubCell"/>
</dbReference>
<reference evidence="10" key="1">
    <citation type="submission" date="2021-11" db="EMBL/GenBank/DDBJ databases">
        <title>Legionella maioricencis sp. nov., a new species isolated from hot water samples in Mallorca.</title>
        <authorList>
            <person name="Crespi S."/>
            <person name="Drasar V."/>
            <person name="Salva-Serra F."/>
            <person name="Jaen-Luchoro D."/>
            <person name="Pineiro-Iglesias B."/>
            <person name="Aliaga F."/>
            <person name="Fernandez-Juarez V."/>
            <person name="Coll G."/>
            <person name="Moore E.R.B."/>
            <person name="Bennasar-Figueras A."/>
        </authorList>
    </citation>
    <scope>NUCLEOTIDE SEQUENCE</scope>
    <source>
        <strain evidence="10">HCPI-6</strain>
    </source>
</reference>
<protein>
    <submittedName>
        <fullName evidence="10">Class I SAM-dependent rRNA methyltransferase</fullName>
    </submittedName>
</protein>
<comment type="subcellular location">
    <subcellularLocation>
        <location evidence="1">Cytoplasm</location>
    </subcellularLocation>
</comment>
<dbReference type="Gene3D" id="3.40.50.150">
    <property type="entry name" value="Vaccinia Virus protein VP39"/>
    <property type="match status" value="1"/>
</dbReference>
<dbReference type="InterPro" id="IPR041532">
    <property type="entry name" value="RlmI-like_PUA"/>
</dbReference>
<dbReference type="Gene3D" id="2.30.130.10">
    <property type="entry name" value="PUA domain"/>
    <property type="match status" value="1"/>
</dbReference>
<dbReference type="InterPro" id="IPR029063">
    <property type="entry name" value="SAM-dependent_MTases_sf"/>
</dbReference>
<dbReference type="AlphaFoldDB" id="A0A9X2D3Z7"/>
<dbReference type="InterPro" id="IPR036974">
    <property type="entry name" value="PUA_sf"/>
</dbReference>
<comment type="caution">
    <text evidence="10">The sequence shown here is derived from an EMBL/GenBank/DDBJ whole genome shotgun (WGS) entry which is preliminary data.</text>
</comment>
<dbReference type="SUPFAM" id="SSF88697">
    <property type="entry name" value="PUA domain-like"/>
    <property type="match status" value="1"/>
</dbReference>
<dbReference type="PANTHER" id="PTHR42873">
    <property type="entry name" value="RIBOSOMAL RNA LARGE SUBUNIT METHYLTRANSFERASE"/>
    <property type="match status" value="1"/>
</dbReference>
<keyword evidence="6" id="KW-0949">S-adenosyl-L-methionine</keyword>
<evidence type="ECO:0000256" key="5">
    <source>
        <dbReference type="ARBA" id="ARBA00022679"/>
    </source>
</evidence>
<dbReference type="Pfam" id="PF10672">
    <property type="entry name" value="Methyltrans_SAM"/>
    <property type="match status" value="1"/>
</dbReference>
<proteinExistence type="inferred from homology"/>
<dbReference type="SUPFAM" id="SSF53335">
    <property type="entry name" value="S-adenosyl-L-methionine-dependent methyltransferases"/>
    <property type="match status" value="1"/>
</dbReference>
<dbReference type="CDD" id="cd21153">
    <property type="entry name" value="PUA_RlmI"/>
    <property type="match status" value="1"/>
</dbReference>
<dbReference type="EMBL" id="JAJKBJ010000046">
    <property type="protein sequence ID" value="MCL9685847.1"/>
    <property type="molecule type" value="Genomic_DNA"/>
</dbReference>
<organism evidence="10 11">
    <name type="scientific">Legionella maioricensis</name>
    <dbReference type="NCBI Taxonomy" id="2896528"/>
    <lineage>
        <taxon>Bacteria</taxon>
        <taxon>Pseudomonadati</taxon>
        <taxon>Pseudomonadota</taxon>
        <taxon>Gammaproteobacteria</taxon>
        <taxon>Legionellales</taxon>
        <taxon>Legionellaceae</taxon>
        <taxon>Legionella</taxon>
    </lineage>
</organism>
<evidence type="ECO:0000256" key="1">
    <source>
        <dbReference type="ARBA" id="ARBA00004496"/>
    </source>
</evidence>
<evidence type="ECO:0000256" key="4">
    <source>
        <dbReference type="ARBA" id="ARBA00022603"/>
    </source>
</evidence>
<dbReference type="GO" id="GO:0003723">
    <property type="term" value="F:RNA binding"/>
    <property type="evidence" value="ECO:0007669"/>
    <property type="project" value="InterPro"/>
</dbReference>
<dbReference type="Gene3D" id="3.30.750.80">
    <property type="entry name" value="RNA methyltransferase domain (HRMD) like"/>
    <property type="match status" value="1"/>
</dbReference>
<feature type="domain" description="S-adenosylmethionine-dependent methyltransferase" evidence="8">
    <location>
        <begin position="181"/>
        <end position="338"/>
    </location>
</feature>
<dbReference type="PANTHER" id="PTHR42873:SF1">
    <property type="entry name" value="S-ADENOSYLMETHIONINE-DEPENDENT METHYLTRANSFERASE DOMAIN-CONTAINING PROTEIN"/>
    <property type="match status" value="1"/>
</dbReference>
<keyword evidence="4 10" id="KW-0489">Methyltransferase</keyword>
<dbReference type="CDD" id="cd11572">
    <property type="entry name" value="RlmI_M_like"/>
    <property type="match status" value="1"/>
</dbReference>
<dbReference type="Proteomes" id="UP001139721">
    <property type="component" value="Unassembled WGS sequence"/>
</dbReference>
<sequence>MNAKVILHAAKQNTVLRGHPWIFPKAIARHLGKLVTGHLVDILTAEGELIGVGVYNEHSLYRVRVLALASESVDSNYHSLIAHRLEQAKKVRECLNLPNQQTTAYRLFNSEADGLSGLTIDRFNQFCVVSSSAYWVELNKEIITQALQELLPDIQIIWIAQSKPLGQDGWKEIEAPEVQYSAQVLEEGVSYQVEFAHAQKTGLFLDQRENHSRIAHLSKGKNVLDLYTYTGGFALHAAKAGALQVTAVDSSDQAIAQARNNASLNGLTNIEFIEADARDYLIKAGDYDVVILDPPKLVPSQKHLQRAKNYYRFLHREVFKYMKPGSLLMTCNCSSALSSSEFSVLVSGQAVAVGKQARILGIYGPASCHPTLASFPEGNYLTAILLAVV</sequence>
<evidence type="ECO:0000313" key="10">
    <source>
        <dbReference type="EMBL" id="MCL9685847.1"/>
    </source>
</evidence>
<evidence type="ECO:0000259" key="9">
    <source>
        <dbReference type="Pfam" id="PF17785"/>
    </source>
</evidence>
<name>A0A9X2D3Z7_9GAMM</name>
<dbReference type="InterPro" id="IPR015947">
    <property type="entry name" value="PUA-like_sf"/>
</dbReference>
<evidence type="ECO:0000256" key="2">
    <source>
        <dbReference type="ARBA" id="ARBA00022490"/>
    </source>
</evidence>
<evidence type="ECO:0000259" key="8">
    <source>
        <dbReference type="Pfam" id="PF10672"/>
    </source>
</evidence>
<comment type="similarity">
    <text evidence="7">Belongs to the methyltransferase superfamily. RlmI family.</text>
</comment>
<evidence type="ECO:0000256" key="3">
    <source>
        <dbReference type="ARBA" id="ARBA00022552"/>
    </source>
</evidence>
<dbReference type="RefSeq" id="WP_250424733.1">
    <property type="nucleotide sequence ID" value="NZ_JAJKBJ010000046.1"/>
</dbReference>
<dbReference type="Pfam" id="PF17785">
    <property type="entry name" value="PUA_3"/>
    <property type="match status" value="1"/>
</dbReference>